<evidence type="ECO:0000256" key="2">
    <source>
        <dbReference type="ARBA" id="ARBA00022801"/>
    </source>
</evidence>
<dbReference type="InterPro" id="IPR001763">
    <property type="entry name" value="Rhodanese-like_dom"/>
</dbReference>
<reference evidence="6" key="1">
    <citation type="submission" date="2020-10" db="EMBL/GenBank/DDBJ databases">
        <authorList>
            <person name="Gilroy R."/>
        </authorList>
    </citation>
    <scope>NUCLEOTIDE SEQUENCE</scope>
    <source>
        <strain evidence="6">CHK181-108</strain>
    </source>
</reference>
<gene>
    <name evidence="6" type="ORF">IAA60_06140</name>
</gene>
<reference evidence="6" key="2">
    <citation type="journal article" date="2021" name="PeerJ">
        <title>Extensive microbial diversity within the chicken gut microbiome revealed by metagenomics and culture.</title>
        <authorList>
            <person name="Gilroy R."/>
            <person name="Ravi A."/>
            <person name="Getino M."/>
            <person name="Pursley I."/>
            <person name="Horton D.L."/>
            <person name="Alikhan N.F."/>
            <person name="Baker D."/>
            <person name="Gharbi K."/>
            <person name="Hall N."/>
            <person name="Watson M."/>
            <person name="Adriaenssens E.M."/>
            <person name="Foster-Nyarko E."/>
            <person name="Jarju S."/>
            <person name="Secka A."/>
            <person name="Antonio M."/>
            <person name="Oren A."/>
            <person name="Chaudhuri R.R."/>
            <person name="La Ragione R."/>
            <person name="Hildebrand F."/>
            <person name="Pallen M.J."/>
        </authorList>
    </citation>
    <scope>NUCLEOTIDE SEQUENCE</scope>
    <source>
        <strain evidence="6">CHK181-108</strain>
    </source>
</reference>
<dbReference type="InterPro" id="IPR017853">
    <property type="entry name" value="GH"/>
</dbReference>
<dbReference type="EMBL" id="DVLU01000062">
    <property type="protein sequence ID" value="HIT85469.1"/>
    <property type="molecule type" value="Genomic_DNA"/>
</dbReference>
<comment type="catalytic activity">
    <reaction evidence="4">
        <text>Hydrolysis of terminal, non-reducing alpha-D-galactose residues in alpha-D-galactosides, including galactose oligosaccharides, galactomannans and galactolipids.</text>
        <dbReference type="EC" id="3.2.1.22"/>
    </reaction>
</comment>
<dbReference type="EC" id="3.2.1.22" evidence="4"/>
<name>A0A9D1KQ35_9FIRM</name>
<feature type="domain" description="Rhodanese" evidence="5">
    <location>
        <begin position="414"/>
        <end position="496"/>
    </location>
</feature>
<dbReference type="SMART" id="SM00450">
    <property type="entry name" value="RHOD"/>
    <property type="match status" value="1"/>
</dbReference>
<evidence type="ECO:0000313" key="7">
    <source>
        <dbReference type="Proteomes" id="UP000824165"/>
    </source>
</evidence>
<evidence type="ECO:0000259" key="5">
    <source>
        <dbReference type="PROSITE" id="PS50206"/>
    </source>
</evidence>
<keyword evidence="4" id="KW-1015">Disulfide bond</keyword>
<sequence length="496" mass="55605">MSELYRKTPIMGWASWNCFRTAISEEVLAAQMDALVNSGLAECGYTYFNMDDGFFGGRDENGRLKFHAERFPNGIKPVADRAHSLGLKAGCYSDGGDNTCAYYYDNEQDNGIGVGLYGHDEQDLNMFLDEFGFDFIKVDWCGGVRHCLDEEERYTKIASVIDDIRKRTGRCIVFNICRWRFPGEWAVGIADSWRTGADITPDFKSVMQQLDNIKCLKKYCSPGHVNDPDMMQIGNGLTPEEEKTHFIMWCMVSAPLMIGCDLTKTDAGTLELLKNKEIIAIDQDPLCLQGYVIKEYRSEDGGIAGEIWYKKLYSENGARRAAAFVNRGETELKMSVSAGELGFDGGITGIRDAFRGKDLDTAEEIEVTVLPHGCEVFTIEGGKCSEVEDINGSLEFDLDWSPNEISHGEAKKLAENGALLIDVRSAEEYGAGHINGAINIPHTKIFDEIEKYAKDKKNDVIITYCKTGKRCSQAKLSLEYLYYDNLYTLKWNGEQL</sequence>
<dbReference type="Pfam" id="PF00581">
    <property type="entry name" value="Rhodanese"/>
    <property type="match status" value="1"/>
</dbReference>
<dbReference type="PANTHER" id="PTHR11452:SF75">
    <property type="entry name" value="ALPHA-GALACTOSIDASE MEL1"/>
    <property type="match status" value="1"/>
</dbReference>
<dbReference type="Gene3D" id="3.20.20.70">
    <property type="entry name" value="Aldolase class I"/>
    <property type="match status" value="1"/>
</dbReference>
<dbReference type="SUPFAM" id="SSF51445">
    <property type="entry name" value="(Trans)glycosidases"/>
    <property type="match status" value="1"/>
</dbReference>
<dbReference type="CDD" id="cd00158">
    <property type="entry name" value="RHOD"/>
    <property type="match status" value="1"/>
</dbReference>
<comment type="caution">
    <text evidence="6">The sequence shown here is derived from an EMBL/GenBank/DDBJ whole genome shotgun (WGS) entry which is preliminary data.</text>
</comment>
<keyword evidence="2 4" id="KW-0378">Hydrolase</keyword>
<organism evidence="6 7">
    <name type="scientific">Candidatus Ornithomonoglobus intestinigallinarum</name>
    <dbReference type="NCBI Taxonomy" id="2840894"/>
    <lineage>
        <taxon>Bacteria</taxon>
        <taxon>Bacillati</taxon>
        <taxon>Bacillota</taxon>
        <taxon>Clostridia</taxon>
        <taxon>Candidatus Ornithomonoglobus</taxon>
    </lineage>
</organism>
<dbReference type="Gene3D" id="2.60.40.1180">
    <property type="entry name" value="Golgi alpha-mannosidase II"/>
    <property type="match status" value="1"/>
</dbReference>
<dbReference type="GO" id="GO:0004557">
    <property type="term" value="F:alpha-galactosidase activity"/>
    <property type="evidence" value="ECO:0007669"/>
    <property type="project" value="UniProtKB-EC"/>
</dbReference>
<dbReference type="CDD" id="cd14792">
    <property type="entry name" value="GH27"/>
    <property type="match status" value="1"/>
</dbReference>
<dbReference type="InterPro" id="IPR013785">
    <property type="entry name" value="Aldolase_TIM"/>
</dbReference>
<dbReference type="PANTHER" id="PTHR11452">
    <property type="entry name" value="ALPHA-GALACTOSIDASE/ALPHA-N-ACETYLGALACTOSAMINIDASE"/>
    <property type="match status" value="1"/>
</dbReference>
<evidence type="ECO:0000313" key="6">
    <source>
        <dbReference type="EMBL" id="HIT85469.1"/>
    </source>
</evidence>
<protein>
    <recommendedName>
        <fullName evidence="4">Alpha-galactosidase</fullName>
        <ecNumber evidence="4">3.2.1.22</ecNumber>
    </recommendedName>
    <alternativeName>
        <fullName evidence="4">Melibiase</fullName>
    </alternativeName>
</protein>
<evidence type="ECO:0000256" key="4">
    <source>
        <dbReference type="RuleBase" id="RU361168"/>
    </source>
</evidence>
<evidence type="ECO:0000256" key="3">
    <source>
        <dbReference type="ARBA" id="ARBA00023295"/>
    </source>
</evidence>
<dbReference type="InterPro" id="IPR002241">
    <property type="entry name" value="Glyco_hydro_27"/>
</dbReference>
<keyword evidence="3 4" id="KW-0326">Glycosidase</keyword>
<dbReference type="PROSITE" id="PS50206">
    <property type="entry name" value="RHODANESE_3"/>
    <property type="match status" value="1"/>
</dbReference>
<dbReference type="GO" id="GO:0005975">
    <property type="term" value="P:carbohydrate metabolic process"/>
    <property type="evidence" value="ECO:0007669"/>
    <property type="project" value="InterPro"/>
</dbReference>
<dbReference type="SUPFAM" id="SSF51011">
    <property type="entry name" value="Glycosyl hydrolase domain"/>
    <property type="match status" value="1"/>
</dbReference>
<comment type="similarity">
    <text evidence="1 4">Belongs to the glycosyl hydrolase 27 family.</text>
</comment>
<dbReference type="SUPFAM" id="SSF52821">
    <property type="entry name" value="Rhodanese/Cell cycle control phosphatase"/>
    <property type="match status" value="1"/>
</dbReference>
<dbReference type="InterPro" id="IPR013780">
    <property type="entry name" value="Glyco_hydro_b"/>
</dbReference>
<dbReference type="Proteomes" id="UP000824165">
    <property type="component" value="Unassembled WGS sequence"/>
</dbReference>
<proteinExistence type="inferred from homology"/>
<dbReference type="Pfam" id="PF16499">
    <property type="entry name" value="Melibiase_2"/>
    <property type="match status" value="1"/>
</dbReference>
<evidence type="ECO:0000256" key="1">
    <source>
        <dbReference type="ARBA" id="ARBA00009743"/>
    </source>
</evidence>
<dbReference type="AlphaFoldDB" id="A0A9D1KQ35"/>
<dbReference type="PRINTS" id="PR00740">
    <property type="entry name" value="GLHYDRLASE27"/>
</dbReference>
<dbReference type="InterPro" id="IPR036873">
    <property type="entry name" value="Rhodanese-like_dom_sf"/>
</dbReference>
<dbReference type="Gene3D" id="3.40.250.10">
    <property type="entry name" value="Rhodanese-like domain"/>
    <property type="match status" value="1"/>
</dbReference>
<accession>A0A9D1KQ35</accession>